<sequence length="167" mass="18030">MDCLLAAVDVICIEQHDAFKAIPLSTRTVNRRVEDLTSDSCDIKNTARLAIFVRGITQLLEVVEEFLSLISMNGMTTGQGVLNALLPALSGFNLSNLILVTTDGAPAMVGSTKGLSQLLINHCHVLSWAQEIRKAHCLVHQESLCAKAEGMKDIMSVMVKLVNAVLA</sequence>
<dbReference type="Proteomes" id="UP000275846">
    <property type="component" value="Unassembled WGS sequence"/>
</dbReference>
<evidence type="ECO:0000313" key="2">
    <source>
        <dbReference type="Proteomes" id="UP000275846"/>
    </source>
</evidence>
<dbReference type="PANTHER" id="PTHR45913">
    <property type="entry name" value="EPM2A-INTERACTING PROTEIN 1"/>
    <property type="match status" value="1"/>
</dbReference>
<evidence type="ECO:0000313" key="3">
    <source>
        <dbReference type="WBParaSite" id="SSLN_0001644801-mRNA-1"/>
    </source>
</evidence>
<proteinExistence type="predicted"/>
<dbReference type="AlphaFoldDB" id="A0A183TH97"/>
<keyword evidence="2" id="KW-1185">Reference proteome</keyword>
<dbReference type="EMBL" id="UYSU01040359">
    <property type="protein sequence ID" value="VDM02231.1"/>
    <property type="molecule type" value="Genomic_DNA"/>
</dbReference>
<protein>
    <submittedName>
        <fullName evidence="3">General transcription factor II-I repeat domain-containing protein 2</fullName>
    </submittedName>
</protein>
<reference evidence="3" key="1">
    <citation type="submission" date="2016-06" db="UniProtKB">
        <authorList>
            <consortium name="WormBaseParasite"/>
        </authorList>
    </citation>
    <scope>IDENTIFICATION</scope>
</reference>
<dbReference type="OrthoDB" id="6611647at2759"/>
<dbReference type="PANTHER" id="PTHR45913:SF9">
    <property type="entry name" value="GENERAL TRANSCRIPTION FACTOR II-I REPEAT DOMAIN-CONTAINING PROTEIN 2-LIKE-RELATED"/>
    <property type="match status" value="1"/>
</dbReference>
<dbReference type="STRING" id="70667.A0A183TH97"/>
<dbReference type="WBParaSite" id="SSLN_0001644801-mRNA-1">
    <property type="protein sequence ID" value="SSLN_0001644801-mRNA-1"/>
    <property type="gene ID" value="SSLN_0001644801"/>
</dbReference>
<reference evidence="1 2" key="2">
    <citation type="submission" date="2018-11" db="EMBL/GenBank/DDBJ databases">
        <authorList>
            <consortium name="Pathogen Informatics"/>
        </authorList>
    </citation>
    <scope>NUCLEOTIDE SEQUENCE [LARGE SCALE GENOMIC DNA]</scope>
    <source>
        <strain evidence="1 2">NST_G2</strain>
    </source>
</reference>
<accession>A0A183TH97</accession>
<name>A0A183TH97_SCHSO</name>
<gene>
    <name evidence="1" type="ORF">SSLN_LOCUS15845</name>
</gene>
<organism evidence="3">
    <name type="scientific">Schistocephalus solidus</name>
    <name type="common">Tapeworm</name>
    <dbReference type="NCBI Taxonomy" id="70667"/>
    <lineage>
        <taxon>Eukaryota</taxon>
        <taxon>Metazoa</taxon>
        <taxon>Spiralia</taxon>
        <taxon>Lophotrochozoa</taxon>
        <taxon>Platyhelminthes</taxon>
        <taxon>Cestoda</taxon>
        <taxon>Eucestoda</taxon>
        <taxon>Diphyllobothriidea</taxon>
        <taxon>Diphyllobothriidae</taxon>
        <taxon>Schistocephalus</taxon>
    </lineage>
</organism>
<evidence type="ECO:0000313" key="1">
    <source>
        <dbReference type="EMBL" id="VDM02231.1"/>
    </source>
</evidence>